<gene>
    <name evidence="9" type="ORF">AGLY_011715</name>
</gene>
<comment type="caution">
    <text evidence="9">The sequence shown here is derived from an EMBL/GenBank/DDBJ whole genome shotgun (WGS) entry which is preliminary data.</text>
</comment>
<keyword evidence="2" id="KW-0479">Metal-binding</keyword>
<dbReference type="Gene3D" id="2.60.120.200">
    <property type="match status" value="1"/>
</dbReference>
<organism evidence="9 10">
    <name type="scientific">Aphis glycines</name>
    <name type="common">Soybean aphid</name>
    <dbReference type="NCBI Taxonomy" id="307491"/>
    <lineage>
        <taxon>Eukaryota</taxon>
        <taxon>Metazoa</taxon>
        <taxon>Ecdysozoa</taxon>
        <taxon>Arthropoda</taxon>
        <taxon>Hexapoda</taxon>
        <taxon>Insecta</taxon>
        <taxon>Pterygota</taxon>
        <taxon>Neoptera</taxon>
        <taxon>Paraneoptera</taxon>
        <taxon>Hemiptera</taxon>
        <taxon>Sternorrhyncha</taxon>
        <taxon>Aphidomorpha</taxon>
        <taxon>Aphidoidea</taxon>
        <taxon>Aphididae</taxon>
        <taxon>Aphidini</taxon>
        <taxon>Aphis</taxon>
        <taxon>Aphis</taxon>
    </lineage>
</organism>
<feature type="signal peptide" evidence="7">
    <location>
        <begin position="1"/>
        <end position="21"/>
    </location>
</feature>
<evidence type="ECO:0000256" key="7">
    <source>
        <dbReference type="SAM" id="SignalP"/>
    </source>
</evidence>
<evidence type="ECO:0000313" key="9">
    <source>
        <dbReference type="EMBL" id="KAE9529619.1"/>
    </source>
</evidence>
<dbReference type="InterPro" id="IPR013320">
    <property type="entry name" value="ConA-like_dom_sf"/>
</dbReference>
<evidence type="ECO:0000256" key="4">
    <source>
        <dbReference type="ARBA" id="ARBA00023157"/>
    </source>
</evidence>
<comment type="cofactor">
    <cofactor evidence="1">
        <name>Ca(2+)</name>
        <dbReference type="ChEBI" id="CHEBI:29108"/>
    </cofactor>
</comment>
<dbReference type="OrthoDB" id="8793160at2759"/>
<dbReference type="AlphaFoldDB" id="A0A6G0TB01"/>
<dbReference type="InterPro" id="IPR001759">
    <property type="entry name" value="PTX_dom"/>
</dbReference>
<proteinExistence type="predicted"/>
<dbReference type="PANTHER" id="PTHR19277:SF125">
    <property type="entry name" value="B6"/>
    <property type="match status" value="1"/>
</dbReference>
<protein>
    <recommendedName>
        <fullName evidence="8">Pentraxin (PTX) domain-containing protein</fullName>
    </recommendedName>
</protein>
<dbReference type="PANTHER" id="PTHR19277">
    <property type="entry name" value="PENTRAXIN"/>
    <property type="match status" value="1"/>
</dbReference>
<keyword evidence="10" id="KW-1185">Reference proteome</keyword>
<dbReference type="Proteomes" id="UP000475862">
    <property type="component" value="Unassembled WGS sequence"/>
</dbReference>
<dbReference type="InterPro" id="IPR051360">
    <property type="entry name" value="Neuronal_Pentraxin_Related"/>
</dbReference>
<accession>A0A6G0TB01</accession>
<dbReference type="GO" id="GO:0046872">
    <property type="term" value="F:metal ion binding"/>
    <property type="evidence" value="ECO:0007669"/>
    <property type="project" value="UniProtKB-KW"/>
</dbReference>
<evidence type="ECO:0000259" key="8">
    <source>
        <dbReference type="SMART" id="SM00159"/>
    </source>
</evidence>
<dbReference type="SMART" id="SM00159">
    <property type="entry name" value="PTX"/>
    <property type="match status" value="1"/>
</dbReference>
<dbReference type="SUPFAM" id="SSF49899">
    <property type="entry name" value="Concanavalin A-like lectins/glucanases"/>
    <property type="match status" value="1"/>
</dbReference>
<feature type="domain" description="Pentraxin (PTX)" evidence="8">
    <location>
        <begin position="66"/>
        <end position="266"/>
    </location>
</feature>
<evidence type="ECO:0000256" key="3">
    <source>
        <dbReference type="ARBA" id="ARBA00022837"/>
    </source>
</evidence>
<evidence type="ECO:0000256" key="6">
    <source>
        <dbReference type="SAM" id="MobiDB-lite"/>
    </source>
</evidence>
<keyword evidence="4" id="KW-1015">Disulfide bond</keyword>
<evidence type="ECO:0000256" key="2">
    <source>
        <dbReference type="ARBA" id="ARBA00022723"/>
    </source>
</evidence>
<keyword evidence="3" id="KW-0106">Calcium</keyword>
<name>A0A6G0TB01_APHGL</name>
<feature type="chain" id="PRO_5026049365" description="Pentraxin (PTX) domain-containing protein" evidence="7">
    <location>
        <begin position="22"/>
        <end position="449"/>
    </location>
</feature>
<evidence type="ECO:0000256" key="5">
    <source>
        <dbReference type="ARBA" id="ARBA00023180"/>
    </source>
</evidence>
<keyword evidence="5" id="KW-0325">Glycoprotein</keyword>
<dbReference type="PRINTS" id="PR00895">
    <property type="entry name" value="PENTAXIN"/>
</dbReference>
<keyword evidence="7" id="KW-0732">Signal</keyword>
<feature type="compositionally biased region" description="Low complexity" evidence="6">
    <location>
        <begin position="306"/>
        <end position="316"/>
    </location>
</feature>
<dbReference type="Pfam" id="PF00354">
    <property type="entry name" value="Pentaxin"/>
    <property type="match status" value="1"/>
</dbReference>
<evidence type="ECO:0000313" key="10">
    <source>
        <dbReference type="Proteomes" id="UP000475862"/>
    </source>
</evidence>
<feature type="region of interest" description="Disordered" evidence="6">
    <location>
        <begin position="255"/>
        <end position="316"/>
    </location>
</feature>
<dbReference type="EMBL" id="VYZN01000044">
    <property type="protein sequence ID" value="KAE9529619.1"/>
    <property type="molecule type" value="Genomic_DNA"/>
</dbReference>
<reference evidence="9 10" key="1">
    <citation type="submission" date="2019-08" db="EMBL/GenBank/DDBJ databases">
        <title>The genome of the soybean aphid Biotype 1, its phylome, world population structure and adaptation to the North American continent.</title>
        <authorList>
            <person name="Giordano R."/>
            <person name="Donthu R.K."/>
            <person name="Hernandez A.G."/>
            <person name="Wright C.L."/>
            <person name="Zimin A.V."/>
        </authorList>
    </citation>
    <scope>NUCLEOTIDE SEQUENCE [LARGE SCALE GENOMIC DNA]</scope>
    <source>
        <tissue evidence="9">Whole aphids</tissue>
    </source>
</reference>
<sequence>MVSTRLTAMVIVVWCCTMTASEQYWKWHKPYTWNSSPKLNLPTHSAVYGKPLPRPYSVAHEKPRDRCELRKVVFTQDAESPQYIVYKTKIPDLKEFTLCHWHNIFNYTHDQPIFSYSHAGKSRVIYSWIENKPDKTYYSLAINGHTIYRINYPEKLFKWYHVCQSWNGHTGEWQLWINSERVGRGFYNLMAGKKIKGGGIAISGREYLDQALAIHYPAYSGELTLVSLYKAALTAGKAYNDHKHHHVHNFHHGYDESVDEAETEAPPTLPPGPEATRPPHLAHGGQFANGQRLPMLPVPTTSSPAQQESLFPQLPSQPQLPLFDGGLYDFYDAPAVDETFRVNLLDKRDDNRRSSNAETRYKRWSPLFRRPTSYVTPAAVEERNARSDGGSHDRKYEPAEWEVSKVASVCSACVTDPFGAASVLSWHDTRKQFYNGVHYLPALPKCYAF</sequence>
<evidence type="ECO:0000256" key="1">
    <source>
        <dbReference type="ARBA" id="ARBA00001913"/>
    </source>
</evidence>